<keyword evidence="2" id="KW-1185">Reference proteome</keyword>
<sequence>TAMAKYFPRPIGGRIDWRGLSNFKLMWKVSKAAIIYRAHQLSLLSDAQYKTAFLGLKRKGEAIDEKEDYLIQHEKPELFHRAIKVLLDDLNIDIRSLAQSLSITPAMLIELANDDLLTCSNQEICSENVVSMFAYRNKMA</sequence>
<dbReference type="GO" id="GO:0003677">
    <property type="term" value="F:DNA binding"/>
    <property type="evidence" value="ECO:0007669"/>
    <property type="project" value="UniProtKB-KW"/>
</dbReference>
<feature type="non-terminal residue" evidence="1">
    <location>
        <position position="1"/>
    </location>
</feature>
<comment type="caution">
    <text evidence="1">The sequence shown here is derived from an EMBL/GenBank/DDBJ whole genome shotgun (WGS) entry which is preliminary data.</text>
</comment>
<dbReference type="EMBL" id="JAQRFO010000104">
    <property type="protein sequence ID" value="MDC9624042.1"/>
    <property type="molecule type" value="Genomic_DNA"/>
</dbReference>
<gene>
    <name evidence="1" type="ORF">PSI22_21025</name>
</gene>
<protein>
    <submittedName>
        <fullName evidence="1">DNA-binding protein</fullName>
    </submittedName>
</protein>
<name>A0ABT5MCT5_9GAMM</name>
<dbReference type="Proteomes" id="UP001214757">
    <property type="component" value="Unassembled WGS sequence"/>
</dbReference>
<evidence type="ECO:0000313" key="2">
    <source>
        <dbReference type="Proteomes" id="UP001214757"/>
    </source>
</evidence>
<keyword evidence="1" id="KW-0238">DNA-binding</keyword>
<accession>A0ABT5MCT5</accession>
<evidence type="ECO:0000313" key="1">
    <source>
        <dbReference type="EMBL" id="MDC9624042.1"/>
    </source>
</evidence>
<organism evidence="1 2">
    <name type="scientific">Xenorhabdus aichiensis</name>
    <dbReference type="NCBI Taxonomy" id="3025874"/>
    <lineage>
        <taxon>Bacteria</taxon>
        <taxon>Pseudomonadati</taxon>
        <taxon>Pseudomonadota</taxon>
        <taxon>Gammaproteobacteria</taxon>
        <taxon>Enterobacterales</taxon>
        <taxon>Morganellaceae</taxon>
        <taxon>Xenorhabdus</taxon>
    </lineage>
</organism>
<proteinExistence type="predicted"/>
<reference evidence="1 2" key="1">
    <citation type="submission" date="2023-02" db="EMBL/GenBank/DDBJ databases">
        <title>Entomopathogenic bacteria.</title>
        <authorList>
            <person name="Machado R.A."/>
        </authorList>
    </citation>
    <scope>NUCLEOTIDE SEQUENCE [LARGE SCALE GENOMIC DNA]</scope>
    <source>
        <strain evidence="1 2">XENO-7</strain>
    </source>
</reference>